<dbReference type="Pfam" id="PF00884">
    <property type="entry name" value="Sulfatase"/>
    <property type="match status" value="1"/>
</dbReference>
<comment type="caution">
    <text evidence="4">The sequence shown here is derived from an EMBL/GenBank/DDBJ whole genome shotgun (WGS) entry which is preliminary data.</text>
</comment>
<keyword evidence="2" id="KW-0378">Hydrolase</keyword>
<gene>
    <name evidence="4" type="ORF">ENQ76_12160</name>
</gene>
<proteinExistence type="inferred from homology"/>
<sequence>MFRFDKKLSGPGDHPLTKLPLLLAVAVFCVPSWATERPNIVLLMGDDHGWEETGYHGHPHVKTPVLDEIAATGLRFDRFYAAHPNCSPTRASFLTGRHPNRMGTFAPGWSFRPEEITIAHILSRADYRCGHFGKWHVGAVKKASPVNPGAMGFHEWVSHDNFFELNPSLSRNGGPPEVIRGESSDVVIHEAIRFIDAAGSADQPFLAVVWFGSPHEPYSGLPEDLALYDDLPAKYTKPVNLTSNETGRPTTRPQGEVLRERYAEITAMDRAIGQLRTHLAAKDLRPNTLLFYCGDNGTSADAALGVPHRGVKGQVYEGGVLVPGLIEWPARIPQPRTSSVRASTSDLLPTLCALTGQPLPNRPLDGVDLSSAIDGTMTERPNPICIWEFDSAHLAGASREPYIAPELQEGTTPLVKRMAGKATRDFRNDRHPVIADDDYLGPRAIIDGEYKLVLHEQRNGGVQRELFDLAADPAERSNLIDRQPALAEKLQARLRDWQTSVLSSLTGFDYRK</sequence>
<dbReference type="PANTHER" id="PTHR42693:SF53">
    <property type="entry name" value="ENDO-4-O-SULFATASE"/>
    <property type="match status" value="1"/>
</dbReference>
<evidence type="ECO:0000256" key="2">
    <source>
        <dbReference type="ARBA" id="ARBA00022801"/>
    </source>
</evidence>
<evidence type="ECO:0000313" key="4">
    <source>
        <dbReference type="EMBL" id="HEN16207.1"/>
    </source>
</evidence>
<evidence type="ECO:0000259" key="3">
    <source>
        <dbReference type="Pfam" id="PF00884"/>
    </source>
</evidence>
<reference evidence="4" key="1">
    <citation type="journal article" date="2020" name="mSystems">
        <title>Genome- and Community-Level Interaction Insights into Carbon Utilization and Element Cycling Functions of Hydrothermarchaeota in Hydrothermal Sediment.</title>
        <authorList>
            <person name="Zhou Z."/>
            <person name="Liu Y."/>
            <person name="Xu W."/>
            <person name="Pan J."/>
            <person name="Luo Z.H."/>
            <person name="Li M."/>
        </authorList>
    </citation>
    <scope>NUCLEOTIDE SEQUENCE [LARGE SCALE GENOMIC DNA]</scope>
    <source>
        <strain evidence="4">SpSt-339</strain>
    </source>
</reference>
<protein>
    <submittedName>
        <fullName evidence="4">N-acetylgalactosamine-6-sulfatase</fullName>
    </submittedName>
</protein>
<feature type="domain" description="Sulfatase N-terminal" evidence="3">
    <location>
        <begin position="38"/>
        <end position="356"/>
    </location>
</feature>
<dbReference type="PANTHER" id="PTHR42693">
    <property type="entry name" value="ARYLSULFATASE FAMILY MEMBER"/>
    <property type="match status" value="1"/>
</dbReference>
<dbReference type="AlphaFoldDB" id="A0A7C2K1W0"/>
<dbReference type="SUPFAM" id="SSF53649">
    <property type="entry name" value="Alkaline phosphatase-like"/>
    <property type="match status" value="1"/>
</dbReference>
<dbReference type="Gene3D" id="3.40.720.10">
    <property type="entry name" value="Alkaline Phosphatase, subunit A"/>
    <property type="match status" value="1"/>
</dbReference>
<dbReference type="InterPro" id="IPR000917">
    <property type="entry name" value="Sulfatase_N"/>
</dbReference>
<dbReference type="InterPro" id="IPR050738">
    <property type="entry name" value="Sulfatase"/>
</dbReference>
<dbReference type="InterPro" id="IPR017850">
    <property type="entry name" value="Alkaline_phosphatase_core_sf"/>
</dbReference>
<dbReference type="Gene3D" id="3.30.1120.10">
    <property type="match status" value="1"/>
</dbReference>
<evidence type="ECO:0000256" key="1">
    <source>
        <dbReference type="ARBA" id="ARBA00008779"/>
    </source>
</evidence>
<dbReference type="EMBL" id="DSOK01000340">
    <property type="protein sequence ID" value="HEN16207.1"/>
    <property type="molecule type" value="Genomic_DNA"/>
</dbReference>
<accession>A0A7C2K1W0</accession>
<dbReference type="GO" id="GO:0004065">
    <property type="term" value="F:arylsulfatase activity"/>
    <property type="evidence" value="ECO:0007669"/>
    <property type="project" value="TreeGrafter"/>
</dbReference>
<name>A0A7C2K1W0_9PLAN</name>
<organism evidence="4">
    <name type="scientific">Schlesneria paludicola</name>
    <dbReference type="NCBI Taxonomy" id="360056"/>
    <lineage>
        <taxon>Bacteria</taxon>
        <taxon>Pseudomonadati</taxon>
        <taxon>Planctomycetota</taxon>
        <taxon>Planctomycetia</taxon>
        <taxon>Planctomycetales</taxon>
        <taxon>Planctomycetaceae</taxon>
        <taxon>Schlesneria</taxon>
    </lineage>
</organism>
<comment type="similarity">
    <text evidence="1">Belongs to the sulfatase family.</text>
</comment>